<dbReference type="OrthoDB" id="9148007at2"/>
<reference evidence="3" key="1">
    <citation type="submission" date="2016-01" db="EMBL/GenBank/DDBJ databases">
        <title>Draft genome of Chromobacterium sp. F49.</title>
        <authorList>
            <person name="Hong K.W."/>
        </authorList>
    </citation>
    <scope>NUCLEOTIDE SEQUENCE [LARGE SCALE GENOMIC DNA]</scope>
    <source>
        <strain evidence="3">P7IIIA</strain>
    </source>
</reference>
<name>A0A161RR37_9BACL</name>
<feature type="domain" description="Type I restriction enzyme R protein N-terminal" evidence="1">
    <location>
        <begin position="23"/>
        <end position="120"/>
    </location>
</feature>
<evidence type="ECO:0000313" key="2">
    <source>
        <dbReference type="EMBL" id="KZE66173.1"/>
    </source>
</evidence>
<dbReference type="InterPro" id="IPR029464">
    <property type="entry name" value="HSDR_N"/>
</dbReference>
<dbReference type="Gene3D" id="3.90.1570.30">
    <property type="match status" value="1"/>
</dbReference>
<comment type="caution">
    <text evidence="2">The sequence shown here is derived from an EMBL/GenBank/DDBJ whole genome shotgun (WGS) entry which is preliminary data.</text>
</comment>
<gene>
    <name evidence="2" type="ORF">AWM68_07305</name>
</gene>
<dbReference type="Proteomes" id="UP000076567">
    <property type="component" value="Unassembled WGS sequence"/>
</dbReference>
<accession>A0A161RR37</accession>
<dbReference type="RefSeq" id="WP_066241644.1">
    <property type="nucleotide sequence ID" value="NZ_LRFC01000023.1"/>
</dbReference>
<sequence length="388" mass="45287">MEFKQVLEKLSLQLIERKSHIINEESTKQALIIPFIQTLGYDVFNPLEVEPEYVSDFGIKKGEKVDYAIKKDRKPIIFVEAKSVNEKLHKHSSQIYRYFNATPEVRFSILTNGTEYKLFTDLKRDNIMDDEPFYQFNIESLTNLDIEVIEHFTKEDFDIDENIKFSQELVYTNNINSTLKELFKNPSDDFVRFLIKDLNNQRVTSIVVEKFRPIIKKAINHTLLEIIGEGLSFTNIKADHPQEDILVSDQTSIDEDDMFKDEDKTKPGVVTTEEELRAFSIIKETLEVSGREVDNLKYKDNSSYFNIMNRVITKWFIRFFSDTSNKIIVTRLDTQKVEQLCPNFRIDEAPKGLGGSRIYMNSVEDLLEMKSLIIACYDEVKEESKITT</sequence>
<dbReference type="EMBL" id="LRFC01000023">
    <property type="protein sequence ID" value="KZE66173.1"/>
    <property type="molecule type" value="Genomic_DNA"/>
</dbReference>
<evidence type="ECO:0000259" key="1">
    <source>
        <dbReference type="Pfam" id="PF13588"/>
    </source>
</evidence>
<evidence type="ECO:0000313" key="3">
    <source>
        <dbReference type="Proteomes" id="UP000076567"/>
    </source>
</evidence>
<protein>
    <submittedName>
        <fullName evidence="2">DNA polymerase III subunit epsilon</fullName>
    </submittedName>
</protein>
<dbReference type="Pfam" id="PF13588">
    <property type="entry name" value="HSDR_N_2"/>
    <property type="match status" value="1"/>
</dbReference>
<organism evidence="2 3">
    <name type="scientific">Fictibacillus phosphorivorans</name>
    <dbReference type="NCBI Taxonomy" id="1221500"/>
    <lineage>
        <taxon>Bacteria</taxon>
        <taxon>Bacillati</taxon>
        <taxon>Bacillota</taxon>
        <taxon>Bacilli</taxon>
        <taxon>Bacillales</taxon>
        <taxon>Fictibacillaceae</taxon>
        <taxon>Fictibacillus</taxon>
    </lineage>
</organism>
<dbReference type="AlphaFoldDB" id="A0A161RR37"/>
<keyword evidence="3" id="KW-1185">Reference proteome</keyword>
<proteinExistence type="predicted"/>